<dbReference type="AlphaFoldDB" id="A0A0A8ZFS9"/>
<sequence length="64" mass="6840">MCLIRSSTNIAASWSLLLLHSPSNTVFRITVSGRTSEPGPDIPSSTLSASPTWPALHRPLISIP</sequence>
<reference evidence="1" key="2">
    <citation type="journal article" date="2015" name="Data Brief">
        <title>Shoot transcriptome of the giant reed, Arundo donax.</title>
        <authorList>
            <person name="Barrero R.A."/>
            <person name="Guerrero F.D."/>
            <person name="Moolhuijzen P."/>
            <person name="Goolsby J.A."/>
            <person name="Tidwell J."/>
            <person name="Bellgard S.E."/>
            <person name="Bellgard M.I."/>
        </authorList>
    </citation>
    <scope>NUCLEOTIDE SEQUENCE</scope>
    <source>
        <tissue evidence="1">Shoot tissue taken approximately 20 cm above the soil surface</tissue>
    </source>
</reference>
<organism evidence="1">
    <name type="scientific">Arundo donax</name>
    <name type="common">Giant reed</name>
    <name type="synonym">Donax arundinaceus</name>
    <dbReference type="NCBI Taxonomy" id="35708"/>
    <lineage>
        <taxon>Eukaryota</taxon>
        <taxon>Viridiplantae</taxon>
        <taxon>Streptophyta</taxon>
        <taxon>Embryophyta</taxon>
        <taxon>Tracheophyta</taxon>
        <taxon>Spermatophyta</taxon>
        <taxon>Magnoliopsida</taxon>
        <taxon>Liliopsida</taxon>
        <taxon>Poales</taxon>
        <taxon>Poaceae</taxon>
        <taxon>PACMAD clade</taxon>
        <taxon>Arundinoideae</taxon>
        <taxon>Arundineae</taxon>
        <taxon>Arundo</taxon>
    </lineage>
</organism>
<name>A0A0A8ZFS9_ARUDO</name>
<protein>
    <submittedName>
        <fullName evidence="1">Uncharacterized protein</fullName>
    </submittedName>
</protein>
<dbReference type="EMBL" id="GBRH01261362">
    <property type="protein sequence ID" value="JAD36533.1"/>
    <property type="molecule type" value="Transcribed_RNA"/>
</dbReference>
<reference evidence="1" key="1">
    <citation type="submission" date="2014-09" db="EMBL/GenBank/DDBJ databases">
        <authorList>
            <person name="Magalhaes I.L.F."/>
            <person name="Oliveira U."/>
            <person name="Santos F.R."/>
            <person name="Vidigal T.H.D.A."/>
            <person name="Brescovit A.D."/>
            <person name="Santos A.J."/>
        </authorList>
    </citation>
    <scope>NUCLEOTIDE SEQUENCE</scope>
    <source>
        <tissue evidence="1">Shoot tissue taken approximately 20 cm above the soil surface</tissue>
    </source>
</reference>
<proteinExistence type="predicted"/>
<evidence type="ECO:0000313" key="1">
    <source>
        <dbReference type="EMBL" id="JAD36533.1"/>
    </source>
</evidence>
<accession>A0A0A8ZFS9</accession>